<dbReference type="InterPro" id="IPR027383">
    <property type="entry name" value="Znf_put"/>
</dbReference>
<dbReference type="RefSeq" id="WP_029162218.1">
    <property type="nucleotide sequence ID" value="NZ_CP009933.1"/>
</dbReference>
<protein>
    <recommendedName>
        <fullName evidence="2">Anti-sigma-W factor RsiW</fullName>
    </recommendedName>
</protein>
<proteinExistence type="inferred from homology"/>
<evidence type="ECO:0000259" key="3">
    <source>
        <dbReference type="Pfam" id="PF13490"/>
    </source>
</evidence>
<keyword evidence="5" id="KW-1185">Reference proteome</keyword>
<dbReference type="STRING" id="1548.CSCA_0051"/>
<evidence type="ECO:0000256" key="1">
    <source>
        <dbReference type="ARBA" id="ARBA00024353"/>
    </source>
</evidence>
<sequence>MSCKLDKKFLYAYADNTIDPLEKIFVDEHLKCCDECTKALELIYNIDKNLSTMEEDDDLVFPERLSTISELIAENCISQIEENDLKLKIQNNYRVYRNFKGNIKNSRKLYKKNPFNKFIHKSIKSSIKFIEKPIKKSITKKIKKTKLFKLFNAS</sequence>
<evidence type="ECO:0000313" key="4">
    <source>
        <dbReference type="EMBL" id="AKA67176.1"/>
    </source>
</evidence>
<dbReference type="Gene3D" id="1.10.10.1320">
    <property type="entry name" value="Anti-sigma factor, zinc-finger domain"/>
    <property type="match status" value="1"/>
</dbReference>
<dbReference type="EMBL" id="CP009933">
    <property type="protein sequence ID" value="AKA67176.1"/>
    <property type="molecule type" value="Genomic_DNA"/>
</dbReference>
<dbReference type="KEGG" id="csq:CSCA_0051"/>
<evidence type="ECO:0000256" key="2">
    <source>
        <dbReference type="ARBA" id="ARBA00024438"/>
    </source>
</evidence>
<dbReference type="Proteomes" id="UP000033115">
    <property type="component" value="Chromosome"/>
</dbReference>
<organism evidence="4 5">
    <name type="scientific">Clostridium scatologenes</name>
    <dbReference type="NCBI Taxonomy" id="1548"/>
    <lineage>
        <taxon>Bacteria</taxon>
        <taxon>Bacillati</taxon>
        <taxon>Bacillota</taxon>
        <taxon>Clostridia</taxon>
        <taxon>Eubacteriales</taxon>
        <taxon>Clostridiaceae</taxon>
        <taxon>Clostridium</taxon>
    </lineage>
</organism>
<comment type="similarity">
    <text evidence="1">Belongs to the zinc-associated anti-sigma factor (ZAS) superfamily. Anti-sigma-W factor family.</text>
</comment>
<accession>A0A0E3GPP4</accession>
<dbReference type="HOGENOM" id="CLU_1710010_0_0_9"/>
<dbReference type="AlphaFoldDB" id="A0A0E3GPP4"/>
<feature type="domain" description="Putative zinc-finger" evidence="3">
    <location>
        <begin position="9"/>
        <end position="36"/>
    </location>
</feature>
<dbReference type="InterPro" id="IPR041916">
    <property type="entry name" value="Anti_sigma_zinc_sf"/>
</dbReference>
<gene>
    <name evidence="4" type="ORF">CSCA_0051</name>
</gene>
<reference evidence="4 5" key="1">
    <citation type="journal article" date="2015" name="J. Biotechnol.">
        <title>Complete genome sequence of a malodorant-producing acetogen, Clostridium scatologenes ATCC 25775(T).</title>
        <authorList>
            <person name="Zhu Z."/>
            <person name="Guo T."/>
            <person name="Zheng H."/>
            <person name="Song T."/>
            <person name="Ouyang P."/>
            <person name="Xie J."/>
        </authorList>
    </citation>
    <scope>NUCLEOTIDE SEQUENCE [LARGE SCALE GENOMIC DNA]</scope>
    <source>
        <strain evidence="4 5">ATCC 25775</strain>
    </source>
</reference>
<evidence type="ECO:0000313" key="5">
    <source>
        <dbReference type="Proteomes" id="UP000033115"/>
    </source>
</evidence>
<dbReference type="Pfam" id="PF13490">
    <property type="entry name" value="zf-HC2"/>
    <property type="match status" value="1"/>
</dbReference>
<name>A0A0E3GPP4_CLOSL</name>